<feature type="domain" description="Glutamyl/glutaminyl-tRNA synthetase class Ib catalytic" evidence="14">
    <location>
        <begin position="240"/>
        <end position="544"/>
    </location>
</feature>
<dbReference type="FunFam" id="1.20.1050.10:FF:000036">
    <property type="entry name" value="Putative glutamyl-tRNA synthetase"/>
    <property type="match status" value="1"/>
</dbReference>
<dbReference type="OMA" id="CPVVDSH"/>
<dbReference type="PANTHER" id="PTHR43097">
    <property type="entry name" value="GLUTAMINE-TRNA LIGASE"/>
    <property type="match status" value="1"/>
</dbReference>
<dbReference type="Pfam" id="PF20974">
    <property type="entry name" value="tRNA-synt_1c_C2"/>
    <property type="match status" value="1"/>
</dbReference>
<evidence type="ECO:0000256" key="2">
    <source>
        <dbReference type="ARBA" id="ARBA00008927"/>
    </source>
</evidence>
<organism evidence="17 18">
    <name type="scientific">Aspergillus flavus (strain ATCC 200026 / FGSC A1120 / IAM 13836 / NRRL 3357 / JCM 12722 / SRRC 167)</name>
    <dbReference type="NCBI Taxonomy" id="332952"/>
    <lineage>
        <taxon>Eukaryota</taxon>
        <taxon>Fungi</taxon>
        <taxon>Dikarya</taxon>
        <taxon>Ascomycota</taxon>
        <taxon>Pezizomycotina</taxon>
        <taxon>Eurotiomycetes</taxon>
        <taxon>Eurotiomycetidae</taxon>
        <taxon>Eurotiales</taxon>
        <taxon>Aspergillaceae</taxon>
        <taxon>Aspergillus</taxon>
        <taxon>Aspergillus subgen. Circumdati</taxon>
    </lineage>
</organism>
<keyword evidence="10 13" id="KW-0030">Aminoacyl-tRNA synthetase</keyword>
<dbReference type="InterPro" id="IPR020056">
    <property type="entry name" value="Rbsml_bL25/Gln-tRNA_synth_N"/>
</dbReference>
<dbReference type="HAMAP" id="MF_02076">
    <property type="entry name" value="Glu_tRNA_synth_type2"/>
    <property type="match status" value="1"/>
</dbReference>
<dbReference type="GO" id="GO:0006424">
    <property type="term" value="P:glutamyl-tRNA aminoacylation"/>
    <property type="evidence" value="ECO:0007669"/>
    <property type="project" value="InterPro"/>
</dbReference>
<dbReference type="InterPro" id="IPR020059">
    <property type="entry name" value="Glu/Gln-tRNA-synth_Ib_codon-bd"/>
</dbReference>
<dbReference type="PANTHER" id="PTHR43097:SF5">
    <property type="entry name" value="GLUTAMATE--TRNA LIGASE"/>
    <property type="match status" value="1"/>
</dbReference>
<evidence type="ECO:0000313" key="18">
    <source>
        <dbReference type="Proteomes" id="UP000596276"/>
    </source>
</evidence>
<dbReference type="FunFam" id="1.10.1160.10:FF:000001">
    <property type="entry name" value="Glutamine--tRNA ligase"/>
    <property type="match status" value="1"/>
</dbReference>
<evidence type="ECO:0000259" key="16">
    <source>
        <dbReference type="Pfam" id="PF20974"/>
    </source>
</evidence>
<dbReference type="InterPro" id="IPR050132">
    <property type="entry name" value="Gln/Glu-tRNA_Ligase"/>
</dbReference>
<dbReference type="InterPro" id="IPR036282">
    <property type="entry name" value="Glutathione-S-Trfase_C_sf"/>
</dbReference>
<protein>
    <recommendedName>
        <fullName evidence="3">glutamate--tRNA ligase</fullName>
        <ecNumber evidence="3">6.1.1.17</ecNumber>
    </recommendedName>
    <alternativeName>
        <fullName evidence="11">Glutamyl-tRNA synthetase</fullName>
    </alternativeName>
</protein>
<keyword evidence="4" id="KW-0963">Cytoplasm</keyword>
<keyword evidence="18" id="KW-1185">Reference proteome</keyword>
<dbReference type="VEuPathDB" id="FungiDB:AFLA_011993"/>
<dbReference type="InterPro" id="IPR049437">
    <property type="entry name" value="tRNA-synt_1c_C2"/>
</dbReference>
<dbReference type="FunFam" id="3.90.800.10:FF:000001">
    <property type="entry name" value="Glutamine--tRNA ligase"/>
    <property type="match status" value="1"/>
</dbReference>
<evidence type="ECO:0000256" key="3">
    <source>
        <dbReference type="ARBA" id="ARBA00012835"/>
    </source>
</evidence>
<dbReference type="GO" id="GO:0005829">
    <property type="term" value="C:cytosol"/>
    <property type="evidence" value="ECO:0007669"/>
    <property type="project" value="TreeGrafter"/>
</dbReference>
<evidence type="ECO:0000256" key="13">
    <source>
        <dbReference type="RuleBase" id="RU363037"/>
    </source>
</evidence>
<dbReference type="Gene3D" id="3.40.50.620">
    <property type="entry name" value="HUPs"/>
    <property type="match status" value="1"/>
</dbReference>
<evidence type="ECO:0000256" key="11">
    <source>
        <dbReference type="ARBA" id="ARBA00030865"/>
    </source>
</evidence>
<evidence type="ECO:0000256" key="12">
    <source>
        <dbReference type="ARBA" id="ARBA00048351"/>
    </source>
</evidence>
<dbReference type="FunFam" id="2.40.240.10:FF:000004">
    <property type="entry name" value="Glutamyl-tRNA synthetase, cytoplasmic"/>
    <property type="match status" value="1"/>
</dbReference>
<dbReference type="FunFam" id="3.40.50.620:FF:000037">
    <property type="entry name" value="Glutamine--tRNA ligase cytoplasmic"/>
    <property type="match status" value="1"/>
</dbReference>
<dbReference type="Gene3D" id="2.40.240.10">
    <property type="entry name" value="Ribosomal Protein L25, Chain P"/>
    <property type="match status" value="1"/>
</dbReference>
<dbReference type="NCBIfam" id="TIGR00463">
    <property type="entry name" value="gltX_arch"/>
    <property type="match status" value="1"/>
</dbReference>
<dbReference type="CDD" id="cd00807">
    <property type="entry name" value="GlnRS_core"/>
    <property type="match status" value="1"/>
</dbReference>
<evidence type="ECO:0000256" key="1">
    <source>
        <dbReference type="ARBA" id="ARBA00004496"/>
    </source>
</evidence>
<evidence type="ECO:0000256" key="7">
    <source>
        <dbReference type="ARBA" id="ARBA00022741"/>
    </source>
</evidence>
<dbReference type="GO" id="GO:0017102">
    <property type="term" value="C:methionyl glutamyl tRNA synthetase complex"/>
    <property type="evidence" value="ECO:0007669"/>
    <property type="project" value="TreeGrafter"/>
</dbReference>
<keyword evidence="6 13" id="KW-0436">Ligase</keyword>
<evidence type="ECO:0000259" key="14">
    <source>
        <dbReference type="Pfam" id="PF00749"/>
    </source>
</evidence>
<dbReference type="GO" id="GO:0004818">
    <property type="term" value="F:glutamate-tRNA ligase activity"/>
    <property type="evidence" value="ECO:0007669"/>
    <property type="project" value="UniProtKB-EC"/>
</dbReference>
<dbReference type="SUPFAM" id="SSF52374">
    <property type="entry name" value="Nucleotidylyl transferase"/>
    <property type="match status" value="1"/>
</dbReference>
<evidence type="ECO:0000256" key="8">
    <source>
        <dbReference type="ARBA" id="ARBA00022840"/>
    </source>
</evidence>
<dbReference type="AlphaFoldDB" id="A0A7U2MV83"/>
<dbReference type="SUPFAM" id="SSF50715">
    <property type="entry name" value="Ribosomal protein L25-like"/>
    <property type="match status" value="1"/>
</dbReference>
<evidence type="ECO:0000313" key="17">
    <source>
        <dbReference type="EMBL" id="QRD90458.1"/>
    </source>
</evidence>
<keyword evidence="7 13" id="KW-0547">Nucleotide-binding</keyword>
<dbReference type="PROSITE" id="PS00178">
    <property type="entry name" value="AA_TRNA_LIGASE_I"/>
    <property type="match status" value="1"/>
</dbReference>
<dbReference type="VEuPathDB" id="FungiDB:F9C07_10702"/>
<dbReference type="InterPro" id="IPR000924">
    <property type="entry name" value="Glu/Gln-tRNA-synth"/>
</dbReference>
<feature type="domain" description="Glutamyl/glutaminyl-tRNA synthetase class Ib anti-codon binding" evidence="15">
    <location>
        <begin position="547"/>
        <end position="639"/>
    </location>
</feature>
<dbReference type="EC" id="6.1.1.17" evidence="3"/>
<evidence type="ECO:0000256" key="9">
    <source>
        <dbReference type="ARBA" id="ARBA00022917"/>
    </source>
</evidence>
<accession>A0A7U2MV83</accession>
<dbReference type="Proteomes" id="UP000596276">
    <property type="component" value="Chromosome 4"/>
</dbReference>
<dbReference type="Gene3D" id="1.20.1050.10">
    <property type="match status" value="1"/>
</dbReference>
<evidence type="ECO:0000259" key="15">
    <source>
        <dbReference type="Pfam" id="PF03950"/>
    </source>
</evidence>
<gene>
    <name evidence="17" type="ORF">F9C07_10702</name>
</gene>
<dbReference type="Pfam" id="PF03950">
    <property type="entry name" value="tRNA-synt_1c_C"/>
    <property type="match status" value="1"/>
</dbReference>
<reference evidence="18" key="1">
    <citation type="journal article" date="2021" name="G3 (Bethesda)">
        <title>Chromosome assembled and annotated genome sequence of Aspergillus flavus NRRL 3357.</title>
        <authorList>
            <person name="Skerker J.M."/>
            <person name="Pianalto K.M."/>
            <person name="Mondo S.J."/>
            <person name="Yang K."/>
            <person name="Arkin A.P."/>
            <person name="Keller N.P."/>
            <person name="Grigoriev I.V."/>
            <person name="Louise Glass N.L."/>
        </authorList>
    </citation>
    <scope>NUCLEOTIDE SEQUENCE [LARGE SCALE GENOMIC DNA]</scope>
    <source>
        <strain evidence="18">ATCC 200026 / FGSC A1120 / IAM 13836 / NRRL 3357 / JCM 12722 / SRRC 167</strain>
    </source>
</reference>
<dbReference type="InterPro" id="IPR011035">
    <property type="entry name" value="Ribosomal_bL25/Gln-tRNA_synth"/>
</dbReference>
<evidence type="ECO:0000256" key="4">
    <source>
        <dbReference type="ARBA" id="ARBA00022490"/>
    </source>
</evidence>
<dbReference type="InterPro" id="IPR001412">
    <property type="entry name" value="aa-tRNA-synth_I_CS"/>
</dbReference>
<proteinExistence type="inferred from homology"/>
<keyword evidence="8 13" id="KW-0067">ATP-binding</keyword>
<dbReference type="EMBL" id="CP044618">
    <property type="protein sequence ID" value="QRD90458.1"/>
    <property type="molecule type" value="Genomic_DNA"/>
</dbReference>
<keyword evidence="5" id="KW-0597">Phosphoprotein</keyword>
<dbReference type="SUPFAM" id="SSF47616">
    <property type="entry name" value="GST C-terminal domain-like"/>
    <property type="match status" value="1"/>
</dbReference>
<dbReference type="InterPro" id="IPR004526">
    <property type="entry name" value="Glu-tRNA-synth_arc/euk"/>
</dbReference>
<dbReference type="InterPro" id="IPR020058">
    <property type="entry name" value="Glu/Gln-tRNA-synth_Ib_cat-dom"/>
</dbReference>
<sequence length="746" mass="83974">MPLQVFHGALLPTIEGLEGFIRIFTSGFGGIMSNMQLTLATKASQASLLPVLLVATSINEARPSPVINITYEDKAVLEQGDKAVVQFTGVSGTPVFGTVNAIQELLKDFPFLNSKDQKLENEWLAQLDTFTTVDFKALDPLLQRLNTHLLLRSFIVGYSLSTADIALWGALRGNRVGISAIRKGALVNLTRWFTFLEDLCPWATSALEALNAAAKDKKTTKGKQGGANYDVALLNTDKGVVTRFPPEPSGYLHIGHAKAALLNDYFAHEKYNGTLLVRFDDTNPTKENSEFQDAIVEDLALMGIKPDKMSYTSDYFDQLYEYGVQIIKDGKAYADDTDKETMAAQRMDGLPSKRRDATVEENLARFEEMKKGSPEGLGWCIRAKISVDDKNKALRDPVIYRSNPDPHHRTGTKWKIYPTYDFACPIVDSIEGVTHALRTIEYRDRNPQYQWMLDALKLRSVQIWDFARMNFIRTLLSKRKLTKLVNEGVVWGWDDPRFPTIRGIRRRGMTIPALREFILRQGPSKNITNLDWTLIWATNKKYIDPVAPRHTALLKKDVVKATIKGAPAPYTEEKPKHVKNPSVGTKKVVYSGSILFDQEDAKSFKQDEEITLMNWGNAIVRQIVTDPSSGVVKELELDLHLEGDFKKTEKKVTWLSTDQDLVPVELVDFDYLLNKDTLQEDDALEDVLNRNTEFREDATADCNVAELKEGDIIQFERKGFYRVDKAYAPGQPAVLFYIPTGKTGGK</sequence>
<comment type="catalytic activity">
    <reaction evidence="12">
        <text>tRNA(Glu) + L-glutamate + ATP = L-glutamyl-tRNA(Glu) + AMP + diphosphate</text>
        <dbReference type="Rhea" id="RHEA:23540"/>
        <dbReference type="Rhea" id="RHEA-COMP:9663"/>
        <dbReference type="Rhea" id="RHEA-COMP:9680"/>
        <dbReference type="ChEBI" id="CHEBI:29985"/>
        <dbReference type="ChEBI" id="CHEBI:30616"/>
        <dbReference type="ChEBI" id="CHEBI:33019"/>
        <dbReference type="ChEBI" id="CHEBI:78442"/>
        <dbReference type="ChEBI" id="CHEBI:78520"/>
        <dbReference type="ChEBI" id="CHEBI:456215"/>
        <dbReference type="EC" id="6.1.1.17"/>
    </reaction>
</comment>
<evidence type="ECO:0000256" key="6">
    <source>
        <dbReference type="ARBA" id="ARBA00022598"/>
    </source>
</evidence>
<comment type="similarity">
    <text evidence="2">Belongs to the class-I aminoacyl-tRNA synthetase family. Glutamate--tRNA ligase type 2 subfamily.</text>
</comment>
<dbReference type="PRINTS" id="PR00987">
    <property type="entry name" value="TRNASYNTHGLU"/>
</dbReference>
<dbReference type="InterPro" id="IPR014729">
    <property type="entry name" value="Rossmann-like_a/b/a_fold"/>
</dbReference>
<dbReference type="GO" id="GO:0005524">
    <property type="term" value="F:ATP binding"/>
    <property type="evidence" value="ECO:0007669"/>
    <property type="project" value="UniProtKB-KW"/>
</dbReference>
<keyword evidence="9 13" id="KW-0648">Protein biosynthesis</keyword>
<comment type="subcellular location">
    <subcellularLocation>
        <location evidence="1">Cytoplasm</location>
    </subcellularLocation>
</comment>
<dbReference type="Pfam" id="PF00749">
    <property type="entry name" value="tRNA-synt_1c"/>
    <property type="match status" value="1"/>
</dbReference>
<name>A0A7U2MV83_ASPFN</name>
<evidence type="ECO:0000256" key="5">
    <source>
        <dbReference type="ARBA" id="ARBA00022553"/>
    </source>
</evidence>
<feature type="domain" description="tRNA synthetases class I (E and Q) anti-codon binding" evidence="16">
    <location>
        <begin position="651"/>
        <end position="724"/>
    </location>
</feature>
<evidence type="ECO:0000256" key="10">
    <source>
        <dbReference type="ARBA" id="ARBA00023146"/>
    </source>
</evidence>